<evidence type="ECO:0000313" key="3">
    <source>
        <dbReference type="Proteomes" id="UP001500622"/>
    </source>
</evidence>
<gene>
    <name evidence="2" type="ORF">GCM10023169_32330</name>
</gene>
<dbReference type="SUPFAM" id="SSF53335">
    <property type="entry name" value="S-adenosyl-L-methionine-dependent methyltransferases"/>
    <property type="match status" value="1"/>
</dbReference>
<sequence>MRAFEELVDEAGRADVSGWDFSWLDGRATEERPPWGYARLLSERLPTVGSALDVDTGGGEVLNEAPVLPPRMVVTESWPPNVSRARDLLRPRGVEVVEAADPVSAEPFPLPDASFELVTSRHPVRPNWSEIARVLMPGGTYLAQHVGPGSAFELIEYFLGPLPEQRSGRDPQREAGEAAAAGLEIVDLRTARLHMEFFDIGAVVWTLRRCVWWVPDFTVDRYRDTLRALDEQIRAGGSFVAHSTRHLVEARRTRPVSPRTAPR</sequence>
<accession>A0ABP8LIS3</accession>
<dbReference type="PANTHER" id="PTHR43460:SF1">
    <property type="entry name" value="METHYLTRANSFERASE TYPE 11 DOMAIN-CONTAINING PROTEIN"/>
    <property type="match status" value="1"/>
</dbReference>
<dbReference type="PANTHER" id="PTHR43460">
    <property type="entry name" value="METHYLTRANSFERASE"/>
    <property type="match status" value="1"/>
</dbReference>
<reference evidence="3" key="1">
    <citation type="journal article" date="2019" name="Int. J. Syst. Evol. Microbiol.">
        <title>The Global Catalogue of Microorganisms (GCM) 10K type strain sequencing project: providing services to taxonomists for standard genome sequencing and annotation.</title>
        <authorList>
            <consortium name="The Broad Institute Genomics Platform"/>
            <consortium name="The Broad Institute Genome Sequencing Center for Infectious Disease"/>
            <person name="Wu L."/>
            <person name="Ma J."/>
        </authorList>
    </citation>
    <scope>NUCLEOTIDE SEQUENCE [LARGE SCALE GENOMIC DNA]</scope>
    <source>
        <strain evidence="3">JCM 17810</strain>
    </source>
</reference>
<dbReference type="GO" id="GO:0032259">
    <property type="term" value="P:methylation"/>
    <property type="evidence" value="ECO:0007669"/>
    <property type="project" value="UniProtKB-KW"/>
</dbReference>
<protein>
    <submittedName>
        <fullName evidence="2">Methyltransferase domain-containing protein</fullName>
    </submittedName>
</protein>
<keyword evidence="2" id="KW-0489">Methyltransferase</keyword>
<dbReference type="InterPro" id="IPR029063">
    <property type="entry name" value="SAM-dependent_MTases_sf"/>
</dbReference>
<feature type="domain" description="Methyltransferase type 11" evidence="1">
    <location>
        <begin position="52"/>
        <end position="142"/>
    </location>
</feature>
<evidence type="ECO:0000259" key="1">
    <source>
        <dbReference type="Pfam" id="PF08241"/>
    </source>
</evidence>
<comment type="caution">
    <text evidence="2">The sequence shown here is derived from an EMBL/GenBank/DDBJ whole genome shotgun (WGS) entry which is preliminary data.</text>
</comment>
<name>A0ABP8LIS3_9MICO</name>
<proteinExistence type="predicted"/>
<dbReference type="GO" id="GO:0008168">
    <property type="term" value="F:methyltransferase activity"/>
    <property type="evidence" value="ECO:0007669"/>
    <property type="project" value="UniProtKB-KW"/>
</dbReference>
<dbReference type="EMBL" id="BAABGN010000013">
    <property type="protein sequence ID" value="GAA4429731.1"/>
    <property type="molecule type" value="Genomic_DNA"/>
</dbReference>
<dbReference type="Proteomes" id="UP001500622">
    <property type="component" value="Unassembled WGS sequence"/>
</dbReference>
<keyword evidence="3" id="KW-1185">Reference proteome</keyword>
<keyword evidence="2" id="KW-0808">Transferase</keyword>
<dbReference type="Pfam" id="PF08241">
    <property type="entry name" value="Methyltransf_11"/>
    <property type="match status" value="1"/>
</dbReference>
<dbReference type="RefSeq" id="WP_345217400.1">
    <property type="nucleotide sequence ID" value="NZ_BAABGN010000013.1"/>
</dbReference>
<dbReference type="Gene3D" id="3.40.50.150">
    <property type="entry name" value="Vaccinia Virus protein VP39"/>
    <property type="match status" value="1"/>
</dbReference>
<organism evidence="2 3">
    <name type="scientific">Georgenia halophila</name>
    <dbReference type="NCBI Taxonomy" id="620889"/>
    <lineage>
        <taxon>Bacteria</taxon>
        <taxon>Bacillati</taxon>
        <taxon>Actinomycetota</taxon>
        <taxon>Actinomycetes</taxon>
        <taxon>Micrococcales</taxon>
        <taxon>Bogoriellaceae</taxon>
        <taxon>Georgenia</taxon>
    </lineage>
</organism>
<dbReference type="InterPro" id="IPR013216">
    <property type="entry name" value="Methyltransf_11"/>
</dbReference>
<dbReference type="InterPro" id="IPR052939">
    <property type="entry name" value="23S_rRNA_MeTrnsfrase_RlmA"/>
</dbReference>
<evidence type="ECO:0000313" key="2">
    <source>
        <dbReference type="EMBL" id="GAA4429731.1"/>
    </source>
</evidence>